<evidence type="ECO:0000259" key="11">
    <source>
        <dbReference type="Pfam" id="PF07715"/>
    </source>
</evidence>
<dbReference type="SUPFAM" id="SSF56935">
    <property type="entry name" value="Porins"/>
    <property type="match status" value="1"/>
</dbReference>
<feature type="signal peptide" evidence="10">
    <location>
        <begin position="1"/>
        <end position="21"/>
    </location>
</feature>
<dbReference type="RefSeq" id="WP_161005498.1">
    <property type="nucleotide sequence ID" value="NZ_WWCN01000003.1"/>
</dbReference>
<dbReference type="InterPro" id="IPR041700">
    <property type="entry name" value="OMP_b-brl_3"/>
</dbReference>
<evidence type="ECO:0000256" key="2">
    <source>
        <dbReference type="ARBA" id="ARBA00009810"/>
    </source>
</evidence>
<dbReference type="PROSITE" id="PS52016">
    <property type="entry name" value="TONB_DEPENDENT_REC_3"/>
    <property type="match status" value="1"/>
</dbReference>
<protein>
    <submittedName>
        <fullName evidence="13">TonB-dependent receptor</fullName>
    </submittedName>
</protein>
<evidence type="ECO:0000256" key="4">
    <source>
        <dbReference type="ARBA" id="ARBA00022452"/>
    </source>
</evidence>
<dbReference type="EMBL" id="WWCN01000003">
    <property type="protein sequence ID" value="MYM21971.1"/>
    <property type="molecule type" value="Genomic_DNA"/>
</dbReference>
<sequence length="695" mass="75608">MSLPRSLLSTSLALAAVVAHAQNSDAPSTVVVAGKRADVINKIDRKVYRADADLQSTTGNASDLLNNIPAVDVDIDGNVSLRGDSSVTILIDGKPSSQMQGAARGGALMGFAAADIEQIEVITSPSAEFKPDGAGGVINIVTKKNRKAGAAGQLLANLGNDSRHNGALSGSYNTGALDLSGSVGNRKDWRQRVSDSLAGPRGGDLTSSHQVLDETNDRWYSKGAAKYKPDDTQTLGLTLDYADRHEQRISSQDTATAGLPAFQRYGNGGGPRTDAGVALSYDHKLVQPGEALSLYLQRSHSIETNQYDYRTLHADPALQRDFNQQVYDVSKFTGGYVRPNGEGATLKMGYDVEYNHNSFNNWSATGDGEPPTRNPAADNNFRYRQAVNAIYTTYAMKRGALEMLGGLRVEQTDIRTLQRISGDASTQHYRKLYPTLNLLYTLNDNDVLSLGYSKRVKKPDPEDLNPYLNAADPRNLRQGNPALRPQLTDALELGYRHEAGGVSYGLTGYYRRSRDGDTEVLTPLDNGVVLVTKANMPTTQSGGVEFAAAGKLLPGLNYNTSGNLFYNQLTGPALAGGSNRSNAGFNGKGTLDYQLGVRDRVQFGANYRGKRLTPQGYILPFAVFNLGYRRQVDEQWTMVATLSDAFNTQRQRRVYETADFSGTYRRQQMGQVAYVGLSYNFGGVRKAKDAEFNYE</sequence>
<dbReference type="InterPro" id="IPR039426">
    <property type="entry name" value="TonB-dep_rcpt-like"/>
</dbReference>
<evidence type="ECO:0000256" key="10">
    <source>
        <dbReference type="SAM" id="SignalP"/>
    </source>
</evidence>
<evidence type="ECO:0000256" key="5">
    <source>
        <dbReference type="ARBA" id="ARBA00022692"/>
    </source>
</evidence>
<organism evidence="13 14">
    <name type="scientific">Duganella flavida</name>
    <dbReference type="NCBI Taxonomy" id="2692175"/>
    <lineage>
        <taxon>Bacteria</taxon>
        <taxon>Pseudomonadati</taxon>
        <taxon>Pseudomonadota</taxon>
        <taxon>Betaproteobacteria</taxon>
        <taxon>Burkholderiales</taxon>
        <taxon>Oxalobacteraceae</taxon>
        <taxon>Telluria group</taxon>
        <taxon>Duganella</taxon>
    </lineage>
</organism>
<feature type="domain" description="TonB-dependent receptor plug" evidence="11">
    <location>
        <begin position="48"/>
        <end position="137"/>
    </location>
</feature>
<keyword evidence="5 9" id="KW-0812">Transmembrane</keyword>
<keyword evidence="4 9" id="KW-1134">Transmembrane beta strand</keyword>
<dbReference type="PANTHER" id="PTHR40980">
    <property type="entry name" value="PLUG DOMAIN-CONTAINING PROTEIN"/>
    <property type="match status" value="1"/>
</dbReference>
<name>A0A6L8KC21_9BURK</name>
<evidence type="ECO:0000256" key="1">
    <source>
        <dbReference type="ARBA" id="ARBA00004571"/>
    </source>
</evidence>
<evidence type="ECO:0000256" key="9">
    <source>
        <dbReference type="PROSITE-ProRule" id="PRU01360"/>
    </source>
</evidence>
<evidence type="ECO:0000256" key="3">
    <source>
        <dbReference type="ARBA" id="ARBA00022448"/>
    </source>
</evidence>
<evidence type="ECO:0000256" key="6">
    <source>
        <dbReference type="ARBA" id="ARBA00023136"/>
    </source>
</evidence>
<accession>A0A6L8KC21</accession>
<evidence type="ECO:0000259" key="12">
    <source>
        <dbReference type="Pfam" id="PF14905"/>
    </source>
</evidence>
<keyword evidence="10" id="KW-0732">Signal</keyword>
<dbReference type="Pfam" id="PF14905">
    <property type="entry name" value="OMP_b-brl_3"/>
    <property type="match status" value="1"/>
</dbReference>
<dbReference type="Proteomes" id="UP000479335">
    <property type="component" value="Unassembled WGS sequence"/>
</dbReference>
<keyword evidence="3 9" id="KW-0813">Transport</keyword>
<dbReference type="Gene3D" id="2.40.170.20">
    <property type="entry name" value="TonB-dependent receptor, beta-barrel domain"/>
    <property type="match status" value="1"/>
</dbReference>
<keyword evidence="8 9" id="KW-0998">Cell outer membrane</keyword>
<dbReference type="PANTHER" id="PTHR40980:SF4">
    <property type="entry name" value="TONB-DEPENDENT RECEPTOR-LIKE BETA-BARREL DOMAIN-CONTAINING PROTEIN"/>
    <property type="match status" value="1"/>
</dbReference>
<dbReference type="Gene3D" id="2.170.130.10">
    <property type="entry name" value="TonB-dependent receptor, plug domain"/>
    <property type="match status" value="1"/>
</dbReference>
<evidence type="ECO:0000313" key="14">
    <source>
        <dbReference type="Proteomes" id="UP000479335"/>
    </source>
</evidence>
<evidence type="ECO:0000256" key="8">
    <source>
        <dbReference type="ARBA" id="ARBA00023237"/>
    </source>
</evidence>
<comment type="subcellular location">
    <subcellularLocation>
        <location evidence="1 9">Cell outer membrane</location>
        <topology evidence="1 9">Multi-pass membrane protein</topology>
    </subcellularLocation>
</comment>
<comment type="caution">
    <text evidence="13">The sequence shown here is derived from an EMBL/GenBank/DDBJ whole genome shotgun (WGS) entry which is preliminary data.</text>
</comment>
<feature type="domain" description="Outer membrane protein beta-barrel" evidence="12">
    <location>
        <begin position="283"/>
        <end position="679"/>
    </location>
</feature>
<dbReference type="InterPro" id="IPR037066">
    <property type="entry name" value="Plug_dom_sf"/>
</dbReference>
<comment type="similarity">
    <text evidence="2 9">Belongs to the TonB-dependent receptor family.</text>
</comment>
<dbReference type="AlphaFoldDB" id="A0A6L8KC21"/>
<keyword evidence="14" id="KW-1185">Reference proteome</keyword>
<keyword evidence="6 9" id="KW-0472">Membrane</keyword>
<evidence type="ECO:0000313" key="13">
    <source>
        <dbReference type="EMBL" id="MYM21971.1"/>
    </source>
</evidence>
<gene>
    <name evidence="13" type="ORF">GTP46_04855</name>
</gene>
<feature type="chain" id="PRO_5026713010" evidence="10">
    <location>
        <begin position="22"/>
        <end position="695"/>
    </location>
</feature>
<dbReference type="Pfam" id="PF07715">
    <property type="entry name" value="Plug"/>
    <property type="match status" value="1"/>
</dbReference>
<evidence type="ECO:0000256" key="7">
    <source>
        <dbReference type="ARBA" id="ARBA00023170"/>
    </source>
</evidence>
<dbReference type="InterPro" id="IPR012910">
    <property type="entry name" value="Plug_dom"/>
</dbReference>
<proteinExistence type="inferred from homology"/>
<reference evidence="13 14" key="1">
    <citation type="submission" date="2019-12" db="EMBL/GenBank/DDBJ databases">
        <title>Novel species isolated from a subtropical stream in China.</title>
        <authorList>
            <person name="Lu H."/>
        </authorList>
    </citation>
    <scope>NUCLEOTIDE SEQUENCE [LARGE SCALE GENOMIC DNA]</scope>
    <source>
        <strain evidence="13 14">FT135W</strain>
    </source>
</reference>
<dbReference type="InterPro" id="IPR036942">
    <property type="entry name" value="Beta-barrel_TonB_sf"/>
</dbReference>
<keyword evidence="7 13" id="KW-0675">Receptor</keyword>
<dbReference type="GO" id="GO:0009279">
    <property type="term" value="C:cell outer membrane"/>
    <property type="evidence" value="ECO:0007669"/>
    <property type="project" value="UniProtKB-SubCell"/>
</dbReference>